<organism evidence="1 2">
    <name type="scientific">Methanobacterium spitsbergense</name>
    <dbReference type="NCBI Taxonomy" id="2874285"/>
    <lineage>
        <taxon>Archaea</taxon>
        <taxon>Methanobacteriati</taxon>
        <taxon>Methanobacteriota</taxon>
        <taxon>Methanomada group</taxon>
        <taxon>Methanobacteria</taxon>
        <taxon>Methanobacteriales</taxon>
        <taxon>Methanobacteriaceae</taxon>
        <taxon>Methanobacterium</taxon>
    </lineage>
</organism>
<accession>A0A8T5V267</accession>
<dbReference type="Pfam" id="PF13489">
    <property type="entry name" value="Methyltransf_23"/>
    <property type="match status" value="1"/>
</dbReference>
<name>A0A8T5V267_9EURY</name>
<evidence type="ECO:0000313" key="1">
    <source>
        <dbReference type="EMBL" id="MBZ2167133.1"/>
    </source>
</evidence>
<comment type="caution">
    <text evidence="1">The sequence shown here is derived from an EMBL/GenBank/DDBJ whole genome shotgun (WGS) entry which is preliminary data.</text>
</comment>
<gene>
    <name evidence="1" type="ORF">K8N75_13900</name>
</gene>
<dbReference type="EMBL" id="JAIOUQ010000017">
    <property type="protein sequence ID" value="MBZ2167133.1"/>
    <property type="molecule type" value="Genomic_DNA"/>
</dbReference>
<dbReference type="SUPFAM" id="SSF53335">
    <property type="entry name" value="S-adenosyl-L-methionine-dependent methyltransferases"/>
    <property type="match status" value="1"/>
</dbReference>
<dbReference type="AlphaFoldDB" id="A0A8T5V267"/>
<dbReference type="RefSeq" id="WP_223792662.1">
    <property type="nucleotide sequence ID" value="NZ_JAIOUQ010000017.1"/>
</dbReference>
<dbReference type="InterPro" id="IPR029063">
    <property type="entry name" value="SAM-dependent_MTases_sf"/>
</dbReference>
<dbReference type="PANTHER" id="PTHR43861">
    <property type="entry name" value="TRANS-ACONITATE 2-METHYLTRANSFERASE-RELATED"/>
    <property type="match status" value="1"/>
</dbReference>
<protein>
    <submittedName>
        <fullName evidence="1">Class I SAM-dependent methyltransferase</fullName>
    </submittedName>
</protein>
<reference evidence="2" key="1">
    <citation type="journal article" date="2022" name="Microbiol. Resour. Announc.">
        <title>Draft Genome Sequence of a Methanogenic Archaeon from West Spitsbergen Permafrost.</title>
        <authorList>
            <person name="Trubitsyn V."/>
            <person name="Rivkina E."/>
            <person name="Shcherbakova V."/>
        </authorList>
    </citation>
    <scope>NUCLEOTIDE SEQUENCE [LARGE SCALE GENOMIC DNA]</scope>
    <source>
        <strain evidence="2">VT</strain>
    </source>
</reference>
<sequence length="300" mass="35130">MMFGSGESFDYVECSKCGCLQIIEIPDNMGRYYPNKNYYSFENKQNNYNALMKILINKRDEYCLLKNNLFGKLINIKYPNQFFSILGDLKINNNSKILDVGCGSGKFLFRLKELNFNQLSGIDLYVEKEVLSEKLEITRKNIHQLHNEQKFDLILFQHSLEHMYDPFETFKKVGSILSKNGICIVRMPVKTNYIWKLYGVNWVQIDAPRHFLINTLESFNFLLEKTNFKLQNVIFDSNDFVFRGSEQYKLGIPLNALNSYSINPKKSIFTPEDIKKFQEKAKELNKEKLGDQAMFVITKS</sequence>
<keyword evidence="2" id="KW-1185">Reference proteome</keyword>
<keyword evidence="1" id="KW-0489">Methyltransferase</keyword>
<dbReference type="Proteomes" id="UP000825933">
    <property type="component" value="Unassembled WGS sequence"/>
</dbReference>
<dbReference type="GO" id="GO:0032259">
    <property type="term" value="P:methylation"/>
    <property type="evidence" value="ECO:0007669"/>
    <property type="project" value="UniProtKB-KW"/>
</dbReference>
<dbReference type="GO" id="GO:0008168">
    <property type="term" value="F:methyltransferase activity"/>
    <property type="evidence" value="ECO:0007669"/>
    <property type="project" value="UniProtKB-KW"/>
</dbReference>
<proteinExistence type="predicted"/>
<dbReference type="Gene3D" id="3.40.50.150">
    <property type="entry name" value="Vaccinia Virus protein VP39"/>
    <property type="match status" value="1"/>
</dbReference>
<dbReference type="CDD" id="cd02440">
    <property type="entry name" value="AdoMet_MTases"/>
    <property type="match status" value="1"/>
</dbReference>
<keyword evidence="1" id="KW-0808">Transferase</keyword>
<evidence type="ECO:0000313" key="2">
    <source>
        <dbReference type="Proteomes" id="UP000825933"/>
    </source>
</evidence>